<dbReference type="InterPro" id="IPR027417">
    <property type="entry name" value="P-loop_NTPase"/>
</dbReference>
<evidence type="ECO:0000256" key="8">
    <source>
        <dbReference type="ARBA" id="ARBA00022741"/>
    </source>
</evidence>
<keyword evidence="6 15" id="KW-0963">Cytoplasm</keyword>
<evidence type="ECO:0000256" key="5">
    <source>
        <dbReference type="ARBA" id="ARBA00022475"/>
    </source>
</evidence>
<dbReference type="InterPro" id="IPR044722">
    <property type="entry name" value="SecA_SF2_C"/>
</dbReference>
<dbReference type="GO" id="GO:0043952">
    <property type="term" value="P:protein transport by the Sec complex"/>
    <property type="evidence" value="ECO:0007669"/>
    <property type="project" value="TreeGrafter"/>
</dbReference>
<dbReference type="GO" id="GO:0031522">
    <property type="term" value="C:cell envelope Sec protein transport complex"/>
    <property type="evidence" value="ECO:0007669"/>
    <property type="project" value="TreeGrafter"/>
</dbReference>
<dbReference type="Pfam" id="PF02810">
    <property type="entry name" value="SEC-C"/>
    <property type="match status" value="1"/>
</dbReference>
<dbReference type="InterPro" id="IPR020937">
    <property type="entry name" value="SecA_CS"/>
</dbReference>
<dbReference type="Pfam" id="PF21090">
    <property type="entry name" value="P-loop_SecA"/>
    <property type="match status" value="1"/>
</dbReference>
<evidence type="ECO:0000256" key="13">
    <source>
        <dbReference type="ARBA" id="ARBA00023010"/>
    </source>
</evidence>
<dbReference type="GO" id="GO:0065002">
    <property type="term" value="P:intracellular protein transmembrane transport"/>
    <property type="evidence" value="ECO:0007669"/>
    <property type="project" value="UniProtKB-UniRule"/>
</dbReference>
<comment type="subcellular location">
    <subcellularLocation>
        <location evidence="15">Cell membrane</location>
        <topology evidence="15">Peripheral membrane protein</topology>
        <orientation evidence="15">Cytoplasmic side</orientation>
    </subcellularLocation>
    <subcellularLocation>
        <location evidence="15">Cytoplasm</location>
    </subcellularLocation>
    <subcellularLocation>
        <location evidence="2">Membrane</location>
        <topology evidence="2">Peripheral membrane protein</topology>
    </subcellularLocation>
    <text evidence="15">Distribution is 50-50.</text>
</comment>
<dbReference type="Gene3D" id="3.40.50.300">
    <property type="entry name" value="P-loop containing nucleotide triphosphate hydrolases"/>
    <property type="match status" value="2"/>
</dbReference>
<feature type="region of interest" description="Disordered" evidence="17">
    <location>
        <begin position="944"/>
        <end position="973"/>
    </location>
</feature>
<dbReference type="Pfam" id="PF07517">
    <property type="entry name" value="SecA_DEAD"/>
    <property type="match status" value="1"/>
</dbReference>
<evidence type="ECO:0000256" key="2">
    <source>
        <dbReference type="ARBA" id="ARBA00004170"/>
    </source>
</evidence>
<dbReference type="Gene3D" id="3.90.1440.10">
    <property type="entry name" value="SecA, preprotein cross-linking domain"/>
    <property type="match status" value="1"/>
</dbReference>
<evidence type="ECO:0000256" key="12">
    <source>
        <dbReference type="ARBA" id="ARBA00022967"/>
    </source>
</evidence>
<dbReference type="SMART" id="SM00958">
    <property type="entry name" value="SecA_PP_bind"/>
    <property type="match status" value="1"/>
</dbReference>
<dbReference type="GO" id="GO:0005829">
    <property type="term" value="C:cytosol"/>
    <property type="evidence" value="ECO:0007669"/>
    <property type="project" value="TreeGrafter"/>
</dbReference>
<reference evidence="20" key="1">
    <citation type="journal article" date="2021" name="PeerJ">
        <title>Extensive microbial diversity within the chicken gut microbiome revealed by metagenomics and culture.</title>
        <authorList>
            <person name="Gilroy R."/>
            <person name="Ravi A."/>
            <person name="Getino M."/>
            <person name="Pursley I."/>
            <person name="Horton D.L."/>
            <person name="Alikhan N.F."/>
            <person name="Baker D."/>
            <person name="Gharbi K."/>
            <person name="Hall N."/>
            <person name="Watson M."/>
            <person name="Adriaenssens E.M."/>
            <person name="Foster-Nyarko E."/>
            <person name="Jarju S."/>
            <person name="Secka A."/>
            <person name="Antonio M."/>
            <person name="Oren A."/>
            <person name="Chaudhuri R.R."/>
            <person name="La Ragione R."/>
            <person name="Hildebrand F."/>
            <person name="Pallen M.J."/>
        </authorList>
    </citation>
    <scope>NUCLEOTIDE SEQUENCE</scope>
    <source>
        <strain evidence="20">ChiHcolR34-3080</strain>
    </source>
</reference>
<evidence type="ECO:0000256" key="16">
    <source>
        <dbReference type="RuleBase" id="RU003874"/>
    </source>
</evidence>
<dbReference type="FunFam" id="3.40.50.300:FF:000334">
    <property type="entry name" value="Protein translocase subunit SecA"/>
    <property type="match status" value="1"/>
</dbReference>
<keyword evidence="5 15" id="KW-1003">Cell membrane</keyword>
<dbReference type="GO" id="GO:0005524">
    <property type="term" value="F:ATP binding"/>
    <property type="evidence" value="ECO:0007669"/>
    <property type="project" value="UniProtKB-UniRule"/>
</dbReference>
<feature type="domain" description="Helicase ATP-binding" evidence="18">
    <location>
        <begin position="87"/>
        <end position="225"/>
    </location>
</feature>
<evidence type="ECO:0000256" key="3">
    <source>
        <dbReference type="ARBA" id="ARBA00007650"/>
    </source>
</evidence>
<comment type="caution">
    <text evidence="20">The sequence shown here is derived from an EMBL/GenBank/DDBJ whole genome shotgun (WGS) entry which is preliminary data.</text>
</comment>
<evidence type="ECO:0000313" key="21">
    <source>
        <dbReference type="Proteomes" id="UP000823933"/>
    </source>
</evidence>
<dbReference type="InterPro" id="IPR011130">
    <property type="entry name" value="SecA_preprotein_X-link_dom"/>
</dbReference>
<dbReference type="FunFam" id="3.90.1440.10:FF:000002">
    <property type="entry name" value="Protein translocase subunit SecA"/>
    <property type="match status" value="1"/>
</dbReference>
<dbReference type="PROSITE" id="PS01312">
    <property type="entry name" value="SECA"/>
    <property type="match status" value="1"/>
</dbReference>
<dbReference type="EMBL" id="DXHQ01000028">
    <property type="protein sequence ID" value="HIW08251.1"/>
    <property type="molecule type" value="Genomic_DNA"/>
</dbReference>
<gene>
    <name evidence="15 20" type="primary">secA</name>
    <name evidence="20" type="ORF">H9890_02470</name>
</gene>
<keyword evidence="13 15" id="KW-0811">Translocation</keyword>
<dbReference type="NCBIfam" id="NF009538">
    <property type="entry name" value="PRK12904.1"/>
    <property type="match status" value="1"/>
</dbReference>
<dbReference type="Gene3D" id="1.10.3060.10">
    <property type="entry name" value="Helical scaffold and wing domains of SecA"/>
    <property type="match status" value="1"/>
</dbReference>
<name>A0A9D1TVG3_9FIRM</name>
<evidence type="ECO:0000256" key="10">
    <source>
        <dbReference type="ARBA" id="ARBA00022840"/>
    </source>
</evidence>
<evidence type="ECO:0000256" key="11">
    <source>
        <dbReference type="ARBA" id="ARBA00022927"/>
    </source>
</evidence>
<evidence type="ECO:0000256" key="4">
    <source>
        <dbReference type="ARBA" id="ARBA00022448"/>
    </source>
</evidence>
<dbReference type="SUPFAM" id="SSF81886">
    <property type="entry name" value="Helical scaffold and wing domains of SecA"/>
    <property type="match status" value="1"/>
</dbReference>
<evidence type="ECO:0000259" key="18">
    <source>
        <dbReference type="PROSITE" id="PS51192"/>
    </source>
</evidence>
<organism evidence="20 21">
    <name type="scientific">Candidatus Faecalibacterium intestinigallinarum</name>
    <dbReference type="NCBI Taxonomy" id="2838581"/>
    <lineage>
        <taxon>Bacteria</taxon>
        <taxon>Bacillati</taxon>
        <taxon>Bacillota</taxon>
        <taxon>Clostridia</taxon>
        <taxon>Eubacteriales</taxon>
        <taxon>Oscillospiraceae</taxon>
        <taxon>Faecalibacterium</taxon>
    </lineage>
</organism>
<evidence type="ECO:0000259" key="19">
    <source>
        <dbReference type="PROSITE" id="PS51196"/>
    </source>
</evidence>
<keyword evidence="8 15" id="KW-0547">Nucleotide-binding</keyword>
<sequence>MSLVEKIFGSFSDRELKKINPIAKKVLDLEPAYAAMSDSELQAQTPALKERLAKGETLDDILPEAFATCREAAWRVLGMKHFPVQVVGGIALHRANIAEMQTGEGKTLVATLPAYLNALSGEGVHVVTVNDYLAKRDSEWMGKLYRWLGLSVGLIVPGLDGAARRKAYNADITYGTNNEFGFDYLRDNMVTYKSNMVQRGHAYAIVDEVDSILIDEARTPLIISGRGEDSSSLYTQVDQFVRTLRKSVVVELESKEEADDQADGDYVVDEKHKTATLTASGIKKAEEYFKVENLAAAENMTLVHHIEQAIKAHGVMKKDIDYVVKDGEVIIVDEFTGRLMIGRRYNEGLHQAIEAKEGVHIASESKTLATITFQNYFRMYKKLAGMTGTARTEATEFTEIYGLNIVTVPTNKPNIRKDYPDVVYSTVAGKYRAVIDQVMECHAKGQPVLVGTVSVEKSELLAKMLQKRTKDFNVLNAKNHEREAEIVAQAGKKGAITIATNMAGRGTDIMLGGNAEFMAKAQMRREQFCEKLLNPEAPQDALPEQVEALLIEADGHGDTDDANILAARARFDELYRQYKEEIAEEAEEVRAAGGLFIIGTERHESRRIDNQLRGRAGRQGDPGASRFYLSLEDDLMRLFGGERVQGLMNSMGLDEDTPIETRMITSTIESAQKKLEGRNFEIRKNVLRYDDVMNQQREIIYGQRHKVLDGEDVSADIHKMLRDNVDSSCALFLAGEDKSTWDFAALRRHYSGWLTTDEDFHYTDSELAGLTAQSVADTLYDRGIKVFADKEARYGANLMRELERICLLRCVDRYWMDHIDNMDQLRKGISLRSYGQKDPVVEYRIEGFDMFDQMVDSIREDTVKMLLMIEVRPVQAKPGQAPAQPARPAQPAAPAAAQPAPAAAATPKAQPAPLGAANPAPAGASDIAALRQKLTGQSAGAKAAAAGQVAGAANKPVRVGKIGRNDPCPCGSGLKWKKCTCKEYHPDQE</sequence>
<keyword evidence="9" id="KW-0862">Zinc</keyword>
<dbReference type="SMART" id="SM00957">
    <property type="entry name" value="SecA_DEAD"/>
    <property type="match status" value="1"/>
</dbReference>
<dbReference type="PROSITE" id="PS51196">
    <property type="entry name" value="SECA_MOTOR_DEAD"/>
    <property type="match status" value="1"/>
</dbReference>
<feature type="binding site" evidence="15">
    <location>
        <begin position="103"/>
        <end position="107"/>
    </location>
    <ligand>
        <name>ATP</name>
        <dbReference type="ChEBI" id="CHEBI:30616"/>
    </ligand>
</feature>
<dbReference type="Pfam" id="PF07516">
    <property type="entry name" value="SecA_SW"/>
    <property type="match status" value="1"/>
</dbReference>
<dbReference type="Proteomes" id="UP000823933">
    <property type="component" value="Unassembled WGS sequence"/>
</dbReference>
<dbReference type="NCBIfam" id="TIGR00963">
    <property type="entry name" value="secA"/>
    <property type="match status" value="1"/>
</dbReference>
<dbReference type="InterPro" id="IPR014018">
    <property type="entry name" value="SecA_motor_DEAD"/>
</dbReference>
<comment type="function">
    <text evidence="15">Part of the Sec protein translocase complex. Interacts with the SecYEG preprotein conducting channel. Has a central role in coupling the hydrolysis of ATP to the transfer of proteins into and across the cell membrane, serving as an ATP-driven molecular motor driving the stepwise translocation of polypeptide chains across the membrane.</text>
</comment>
<dbReference type="InterPro" id="IPR036670">
    <property type="entry name" value="SecA_X-link_sf"/>
</dbReference>
<dbReference type="InterPro" id="IPR000185">
    <property type="entry name" value="SecA"/>
</dbReference>
<keyword evidence="11 15" id="KW-0653">Protein transport</keyword>
<comment type="subunit">
    <text evidence="15">Monomer and homodimer. Part of the essential Sec protein translocation apparatus which comprises SecA, SecYEG and auxiliary proteins SecDF. Other proteins may also be involved.</text>
</comment>
<evidence type="ECO:0000256" key="7">
    <source>
        <dbReference type="ARBA" id="ARBA00022723"/>
    </source>
</evidence>
<feature type="binding site" evidence="15">
    <location>
        <position position="85"/>
    </location>
    <ligand>
        <name>ATP</name>
        <dbReference type="ChEBI" id="CHEBI:30616"/>
    </ligand>
</feature>
<dbReference type="Gene3D" id="3.10.450.50">
    <property type="match status" value="1"/>
</dbReference>
<dbReference type="InterPro" id="IPR036266">
    <property type="entry name" value="SecA_Wing/Scaffold_sf"/>
</dbReference>
<dbReference type="PROSITE" id="PS51192">
    <property type="entry name" value="HELICASE_ATP_BIND_1"/>
    <property type="match status" value="1"/>
</dbReference>
<dbReference type="PANTHER" id="PTHR30612:SF0">
    <property type="entry name" value="CHLOROPLAST PROTEIN-TRANSPORTING ATPASE"/>
    <property type="match status" value="1"/>
</dbReference>
<dbReference type="CDD" id="cd17928">
    <property type="entry name" value="DEXDc_SecA"/>
    <property type="match status" value="1"/>
</dbReference>
<evidence type="ECO:0000256" key="14">
    <source>
        <dbReference type="ARBA" id="ARBA00023136"/>
    </source>
</evidence>
<keyword evidence="4 15" id="KW-0813">Transport</keyword>
<keyword evidence="7" id="KW-0479">Metal-binding</keyword>
<dbReference type="SUPFAM" id="SSF52540">
    <property type="entry name" value="P-loop containing nucleoside triphosphate hydrolases"/>
    <property type="match status" value="2"/>
</dbReference>
<feature type="binding site" evidence="15">
    <location>
        <position position="508"/>
    </location>
    <ligand>
        <name>ATP</name>
        <dbReference type="ChEBI" id="CHEBI:30616"/>
    </ligand>
</feature>
<feature type="region of interest" description="Disordered" evidence="17">
    <location>
        <begin position="878"/>
        <end position="922"/>
    </location>
</feature>
<feature type="domain" description="SecA family profile" evidence="19">
    <location>
        <begin position="1"/>
        <end position="660"/>
    </location>
</feature>
<dbReference type="InterPro" id="IPR011115">
    <property type="entry name" value="SecA_DEAD"/>
</dbReference>
<comment type="similarity">
    <text evidence="3 15 16">Belongs to the SecA family.</text>
</comment>
<accession>A0A9D1TVG3</accession>
<evidence type="ECO:0000256" key="9">
    <source>
        <dbReference type="ARBA" id="ARBA00022833"/>
    </source>
</evidence>
<evidence type="ECO:0000256" key="15">
    <source>
        <dbReference type="HAMAP-Rule" id="MF_01382"/>
    </source>
</evidence>
<feature type="compositionally biased region" description="Low complexity" evidence="17">
    <location>
        <begin position="944"/>
        <end position="953"/>
    </location>
</feature>
<dbReference type="GO" id="GO:0008564">
    <property type="term" value="F:protein-exporting ATPase activity"/>
    <property type="evidence" value="ECO:0007669"/>
    <property type="project" value="UniProtKB-EC"/>
</dbReference>
<dbReference type="GO" id="GO:0046872">
    <property type="term" value="F:metal ion binding"/>
    <property type="evidence" value="ECO:0007669"/>
    <property type="project" value="UniProtKB-KW"/>
</dbReference>
<evidence type="ECO:0000256" key="6">
    <source>
        <dbReference type="ARBA" id="ARBA00022490"/>
    </source>
</evidence>
<dbReference type="InterPro" id="IPR011116">
    <property type="entry name" value="SecA_Wing/Scaffold"/>
</dbReference>
<dbReference type="InterPro" id="IPR004027">
    <property type="entry name" value="SEC_C_motif"/>
</dbReference>
<evidence type="ECO:0000256" key="1">
    <source>
        <dbReference type="ARBA" id="ARBA00001947"/>
    </source>
</evidence>
<evidence type="ECO:0000313" key="20">
    <source>
        <dbReference type="EMBL" id="HIW08251.1"/>
    </source>
</evidence>
<keyword evidence="10 15" id="KW-0067">ATP-binding</keyword>
<dbReference type="AlphaFoldDB" id="A0A9D1TVG3"/>
<comment type="cofactor">
    <cofactor evidence="1">
        <name>Zn(2+)</name>
        <dbReference type="ChEBI" id="CHEBI:29105"/>
    </cofactor>
</comment>
<keyword evidence="12 15" id="KW-1278">Translocase</keyword>
<dbReference type="GO" id="GO:0017038">
    <property type="term" value="P:protein import"/>
    <property type="evidence" value="ECO:0007669"/>
    <property type="project" value="InterPro"/>
</dbReference>
<protein>
    <recommendedName>
        <fullName evidence="15 16">Protein translocase subunit SecA</fullName>
        <ecNumber evidence="15">7.4.2.8</ecNumber>
    </recommendedName>
</protein>
<dbReference type="CDD" id="cd18803">
    <property type="entry name" value="SF2_C_secA"/>
    <property type="match status" value="1"/>
</dbReference>
<dbReference type="GO" id="GO:0005886">
    <property type="term" value="C:plasma membrane"/>
    <property type="evidence" value="ECO:0007669"/>
    <property type="project" value="UniProtKB-SubCell"/>
</dbReference>
<proteinExistence type="inferred from homology"/>
<dbReference type="GO" id="GO:0006605">
    <property type="term" value="P:protein targeting"/>
    <property type="evidence" value="ECO:0007669"/>
    <property type="project" value="UniProtKB-UniRule"/>
</dbReference>
<comment type="catalytic activity">
    <reaction evidence="15">
        <text>ATP + H2O + cellular proteinSide 1 = ADP + phosphate + cellular proteinSide 2.</text>
        <dbReference type="EC" id="7.4.2.8"/>
    </reaction>
</comment>
<dbReference type="PANTHER" id="PTHR30612">
    <property type="entry name" value="SECA INNER MEMBRANE COMPONENT OF SEC PROTEIN SECRETION SYSTEM"/>
    <property type="match status" value="1"/>
</dbReference>
<dbReference type="SUPFAM" id="SSF81767">
    <property type="entry name" value="Pre-protein crosslinking domain of SecA"/>
    <property type="match status" value="1"/>
</dbReference>
<dbReference type="Pfam" id="PF01043">
    <property type="entry name" value="SecA_PP_bind"/>
    <property type="match status" value="1"/>
</dbReference>
<dbReference type="HAMAP" id="MF_01382">
    <property type="entry name" value="SecA"/>
    <property type="match status" value="1"/>
</dbReference>
<dbReference type="EC" id="7.4.2.8" evidence="15"/>
<evidence type="ECO:0000256" key="17">
    <source>
        <dbReference type="SAM" id="MobiDB-lite"/>
    </source>
</evidence>
<reference evidence="20" key="2">
    <citation type="submission" date="2021-04" db="EMBL/GenBank/DDBJ databases">
        <authorList>
            <person name="Gilroy R."/>
        </authorList>
    </citation>
    <scope>NUCLEOTIDE SEQUENCE</scope>
    <source>
        <strain evidence="20">ChiHcolR34-3080</strain>
    </source>
</reference>
<dbReference type="PRINTS" id="PR00906">
    <property type="entry name" value="SECA"/>
</dbReference>
<dbReference type="InterPro" id="IPR014001">
    <property type="entry name" value="Helicase_ATP-bd"/>
</dbReference>
<keyword evidence="14 15" id="KW-0472">Membrane</keyword>